<organism evidence="2 3">
    <name type="scientific">Streptomyces chrestomyceticus</name>
    <dbReference type="NCBI Taxonomy" id="68185"/>
    <lineage>
        <taxon>Bacteria</taxon>
        <taxon>Bacillati</taxon>
        <taxon>Actinomycetota</taxon>
        <taxon>Actinomycetes</taxon>
        <taxon>Kitasatosporales</taxon>
        <taxon>Streptomycetaceae</taxon>
        <taxon>Streptomyces</taxon>
    </lineage>
</organism>
<dbReference type="Gene3D" id="3.30.590.20">
    <property type="match status" value="1"/>
</dbReference>
<comment type="catalytic activity">
    <reaction evidence="1">
        <text>L-cysteine + L-glutamate + ATP = gamma-L-glutamyl-L-cysteine + ADP + phosphate + H(+)</text>
        <dbReference type="Rhea" id="RHEA:13285"/>
        <dbReference type="ChEBI" id="CHEBI:15378"/>
        <dbReference type="ChEBI" id="CHEBI:29985"/>
        <dbReference type="ChEBI" id="CHEBI:30616"/>
        <dbReference type="ChEBI" id="CHEBI:35235"/>
        <dbReference type="ChEBI" id="CHEBI:43474"/>
        <dbReference type="ChEBI" id="CHEBI:58173"/>
        <dbReference type="ChEBI" id="CHEBI:456216"/>
        <dbReference type="EC" id="6.3.2.2"/>
    </reaction>
</comment>
<dbReference type="Proteomes" id="UP001348265">
    <property type="component" value="Unassembled WGS sequence"/>
</dbReference>
<dbReference type="Pfam" id="PF04107">
    <property type="entry name" value="GCS2"/>
    <property type="match status" value="1"/>
</dbReference>
<gene>
    <name evidence="2" type="ORF">RB636_40835</name>
</gene>
<dbReference type="EMBL" id="JAVFKM010000049">
    <property type="protein sequence ID" value="MEF3119497.1"/>
    <property type="molecule type" value="Genomic_DNA"/>
</dbReference>
<comment type="caution">
    <text evidence="2">The sequence shown here is derived from an EMBL/GenBank/DDBJ whole genome shotgun (WGS) entry which is preliminary data.</text>
</comment>
<evidence type="ECO:0000313" key="3">
    <source>
        <dbReference type="Proteomes" id="UP001348265"/>
    </source>
</evidence>
<reference evidence="2 3" key="1">
    <citation type="submission" date="2023-08" db="EMBL/GenBank/DDBJ databases">
        <authorList>
            <person name="Sharma P."/>
            <person name="Verma V."/>
            <person name="Mohan M.K."/>
            <person name="Dubey A.K."/>
        </authorList>
    </citation>
    <scope>NUCLEOTIDE SEQUENCE [LARGE SCALE GENOMIC DNA]</scope>
    <source>
        <strain evidence="2 3">ADP4</strain>
    </source>
</reference>
<proteinExistence type="predicted"/>
<dbReference type="InterPro" id="IPR014746">
    <property type="entry name" value="Gln_synth/guanido_kin_cat_dom"/>
</dbReference>
<protein>
    <submittedName>
        <fullName evidence="2">Glutamate--cysteine ligase</fullName>
    </submittedName>
</protein>
<name>A0ABU7X7P8_9ACTN</name>
<evidence type="ECO:0000256" key="1">
    <source>
        <dbReference type="ARBA" id="ARBA00048819"/>
    </source>
</evidence>
<accession>A0ABU7X7P8</accession>
<dbReference type="SUPFAM" id="SSF55931">
    <property type="entry name" value="Glutamine synthetase/guanido kinase"/>
    <property type="match status" value="1"/>
</dbReference>
<sequence>MLPAMVGAELELSLVDASGRPAPVNTAVRAALDDDRIALEVARSNVEVNLTPVTLAGRPFTALAGEAESVLARITAVSLPRYGARAVPIGTLPTLRAADLAAGALTPQSRFHALEEAWARRRTAPFSVRVGDGAQCVVAAESVAVQGAACSWQVHLTVPPDRFCRTFNAAQVASGPALAAAGNSPLPFGCRAWQEARIPLYEHGFGDRQGTGRPGARRPRVGFGHAWLRGGPLAAFEDAVRNYDVLLPAPRSAGSRPEEPYPALEELRLHLSTVWPWNRPVYDPAGNLRIEFRALPSGPTPLDMAANTAFLIGLTYWLAAQERDVAQCLPFAHARANFYRAARNGLDCALWWPPCPGEAATREHQAASLLRRLLPQARAGLRLAGVSAEEADGFLHLLECRVASGRTGAWWQRRAHESLGDRAGRAAGPRELGDLTGRYARLAEHRAPVHTWNLPSDVRRRP</sequence>
<keyword evidence="3" id="KW-1185">Reference proteome</keyword>
<dbReference type="RefSeq" id="WP_331790245.1">
    <property type="nucleotide sequence ID" value="NZ_JAVFKM010000049.1"/>
</dbReference>
<dbReference type="InterPro" id="IPR050141">
    <property type="entry name" value="GCL_type2/YbdK_subfam"/>
</dbReference>
<dbReference type="InterPro" id="IPR006336">
    <property type="entry name" value="GCS2"/>
</dbReference>
<keyword evidence="2" id="KW-0436">Ligase</keyword>
<dbReference type="GO" id="GO:0016874">
    <property type="term" value="F:ligase activity"/>
    <property type="evidence" value="ECO:0007669"/>
    <property type="project" value="UniProtKB-KW"/>
</dbReference>
<evidence type="ECO:0000313" key="2">
    <source>
        <dbReference type="EMBL" id="MEF3119497.1"/>
    </source>
</evidence>
<dbReference type="PANTHER" id="PTHR36510:SF3">
    <property type="entry name" value="CONSERVED PROTEIN"/>
    <property type="match status" value="1"/>
</dbReference>
<dbReference type="PANTHER" id="PTHR36510">
    <property type="entry name" value="GLUTAMATE--CYSTEINE LIGASE 2-RELATED"/>
    <property type="match status" value="1"/>
</dbReference>